<name>A0A6M3IJP0_9ZZZZ</name>
<organism evidence="1">
    <name type="scientific">viral metagenome</name>
    <dbReference type="NCBI Taxonomy" id="1070528"/>
    <lineage>
        <taxon>unclassified sequences</taxon>
        <taxon>metagenomes</taxon>
        <taxon>organismal metagenomes</taxon>
    </lineage>
</organism>
<accession>A0A6M3IJP0</accession>
<sequence length="147" mass="15674">MSNGGIPLLVTPHEADQIRRMLRRQYRSSGGVRVLATPDSVSIGLSQVARRGGGGVDAGVLQLAFVDSLTDGPLTMTCKLAILDGEDLVPSGEAFPVSFLLYSATGLGWEMITPPVAEGGKVMLTKVQPYNDWFVSFPFVGTCAWSE</sequence>
<proteinExistence type="predicted"/>
<dbReference type="AlphaFoldDB" id="A0A6M3IJP0"/>
<gene>
    <name evidence="1" type="ORF">MM415B01625_0016</name>
</gene>
<protein>
    <submittedName>
        <fullName evidence="1">Uncharacterized protein</fullName>
    </submittedName>
</protein>
<dbReference type="EMBL" id="MT141280">
    <property type="protein sequence ID" value="QJA57574.1"/>
    <property type="molecule type" value="Genomic_DNA"/>
</dbReference>
<reference evidence="1" key="1">
    <citation type="submission" date="2020-03" db="EMBL/GenBank/DDBJ databases">
        <title>The deep terrestrial virosphere.</title>
        <authorList>
            <person name="Holmfeldt K."/>
            <person name="Nilsson E."/>
            <person name="Simone D."/>
            <person name="Lopez-Fernandez M."/>
            <person name="Wu X."/>
            <person name="de Brujin I."/>
            <person name="Lundin D."/>
            <person name="Andersson A."/>
            <person name="Bertilsson S."/>
            <person name="Dopson M."/>
        </authorList>
    </citation>
    <scope>NUCLEOTIDE SEQUENCE</scope>
    <source>
        <strain evidence="1">MM415B01625</strain>
    </source>
</reference>
<evidence type="ECO:0000313" key="1">
    <source>
        <dbReference type="EMBL" id="QJA57574.1"/>
    </source>
</evidence>